<dbReference type="Proteomes" id="UP000789595">
    <property type="component" value="Unassembled WGS sequence"/>
</dbReference>
<feature type="non-terminal residue" evidence="1">
    <location>
        <position position="1"/>
    </location>
</feature>
<dbReference type="AlphaFoldDB" id="A0A8J2T002"/>
<dbReference type="EMBL" id="CAKKNE010000006">
    <property type="protein sequence ID" value="CAH0379311.1"/>
    <property type="molecule type" value="Genomic_DNA"/>
</dbReference>
<sequence length="115" mass="12692">SSAASARASASASAAEAARRRYICLPRHLSPANFLEMRMAEQRRRRERKARSVAPFSRSVSTCAQSNRVRVGCTDDSSLSPFSARTRLCWLARPVIDHNATPSSSRRVDGVEVMI</sequence>
<accession>A0A8J2T002</accession>
<keyword evidence="2" id="KW-1185">Reference proteome</keyword>
<evidence type="ECO:0000313" key="2">
    <source>
        <dbReference type="Proteomes" id="UP000789595"/>
    </source>
</evidence>
<proteinExistence type="predicted"/>
<feature type="non-terminal residue" evidence="1">
    <location>
        <position position="115"/>
    </location>
</feature>
<reference evidence="1" key="1">
    <citation type="submission" date="2021-11" db="EMBL/GenBank/DDBJ databases">
        <authorList>
            <consortium name="Genoscope - CEA"/>
            <person name="William W."/>
        </authorList>
    </citation>
    <scope>NUCLEOTIDE SEQUENCE</scope>
</reference>
<protein>
    <submittedName>
        <fullName evidence="1">Uncharacterized protein</fullName>
    </submittedName>
</protein>
<name>A0A8J2T002_9STRA</name>
<gene>
    <name evidence="1" type="ORF">PECAL_6P09250</name>
</gene>
<organism evidence="1 2">
    <name type="scientific">Pelagomonas calceolata</name>
    <dbReference type="NCBI Taxonomy" id="35677"/>
    <lineage>
        <taxon>Eukaryota</taxon>
        <taxon>Sar</taxon>
        <taxon>Stramenopiles</taxon>
        <taxon>Ochrophyta</taxon>
        <taxon>Pelagophyceae</taxon>
        <taxon>Pelagomonadales</taxon>
        <taxon>Pelagomonadaceae</taxon>
        <taxon>Pelagomonas</taxon>
    </lineage>
</organism>
<evidence type="ECO:0000313" key="1">
    <source>
        <dbReference type="EMBL" id="CAH0379311.1"/>
    </source>
</evidence>
<comment type="caution">
    <text evidence="1">The sequence shown here is derived from an EMBL/GenBank/DDBJ whole genome shotgun (WGS) entry which is preliminary data.</text>
</comment>